<feature type="chain" id="PRO_5003317856" description="Secreted protein" evidence="2">
    <location>
        <begin position="23"/>
        <end position="509"/>
    </location>
</feature>
<feature type="signal peptide" evidence="2">
    <location>
        <begin position="1"/>
        <end position="22"/>
    </location>
</feature>
<reference evidence="4" key="1">
    <citation type="journal article" date="2011" name="Proc. Natl. Acad. Sci. U.S.A.">
        <title>Obligate biotrophy features unraveled by the genomic analysis of rust fungi.</title>
        <authorList>
            <person name="Duplessis S."/>
            <person name="Cuomo C.A."/>
            <person name="Lin Y.-C."/>
            <person name="Aerts A."/>
            <person name="Tisserant E."/>
            <person name="Veneault-Fourrey C."/>
            <person name="Joly D.L."/>
            <person name="Hacquard S."/>
            <person name="Amselem J."/>
            <person name="Cantarel B.L."/>
            <person name="Chiu R."/>
            <person name="Coutinho P.M."/>
            <person name="Feau N."/>
            <person name="Field M."/>
            <person name="Frey P."/>
            <person name="Gelhaye E."/>
            <person name="Goldberg J."/>
            <person name="Grabherr M.G."/>
            <person name="Kodira C.D."/>
            <person name="Kohler A."/>
            <person name="Kuees U."/>
            <person name="Lindquist E.A."/>
            <person name="Lucas S.M."/>
            <person name="Mago R."/>
            <person name="Mauceli E."/>
            <person name="Morin E."/>
            <person name="Murat C."/>
            <person name="Pangilinan J.L."/>
            <person name="Park R."/>
            <person name="Pearson M."/>
            <person name="Quesneville H."/>
            <person name="Rouhier N."/>
            <person name="Sakthikumar S."/>
            <person name="Salamov A.A."/>
            <person name="Schmutz J."/>
            <person name="Selles B."/>
            <person name="Shapiro H."/>
            <person name="Tanguay P."/>
            <person name="Tuskan G.A."/>
            <person name="Henrissat B."/>
            <person name="Van de Peer Y."/>
            <person name="Rouze P."/>
            <person name="Ellis J.G."/>
            <person name="Dodds P.N."/>
            <person name="Schein J.E."/>
            <person name="Zhong S."/>
            <person name="Hamelin R.C."/>
            <person name="Grigoriev I.V."/>
            <person name="Szabo L.J."/>
            <person name="Martin F."/>
        </authorList>
    </citation>
    <scope>NUCLEOTIDE SEQUENCE [LARGE SCALE GENOMIC DNA]</scope>
    <source>
        <strain evidence="4">98AG31 / pathotype 3-4-7</strain>
    </source>
</reference>
<feature type="compositionally biased region" description="Acidic residues" evidence="1">
    <location>
        <begin position="67"/>
        <end position="77"/>
    </location>
</feature>
<evidence type="ECO:0000313" key="3">
    <source>
        <dbReference type="EMBL" id="EGG05363.1"/>
    </source>
</evidence>
<sequence>MHFTLVLSIILALSLQCQVSVSMLPEEQAVRDATAASAHADEVQSSTHRAVSLSSSQRYDSSRGGSDDEEDEEEVEQLADHRFMDDGTHAPRQTISPGQKIKASWSRFSDRVSSFLSKLRKVIFFWRKSRPIPHFSDASYMMRQLEELLQHVEAFVQTGEAPKELTAKFATIVKGRKVKNPWKFYKQVTGENYVQYKAEEYRKLNYELITHLQNHFQLTRYAMDTYKQTQERLVKSVADFKGFLSARVDPNIDMEKLADNIRKYSSSLPVNDLTIAHQYQLTFLHMFGQGHITLPDVIDVDGTVRLDELSRVFQLKAAFGLKADQWDLSPEETEAIIKAFPQIEKALKNLYIVQDVTTYLKRNGQNTIPTHYQELKYNADVTLEREHGTLMRTFGTEEKAKSVFSKIYRSTLTEGPLADKKGSPLEYMLLPLLEPAGPGRSFETATNVEAKMKSMGIIGGMISQSEFIQKYYDIIALTTAALANHYRSAQGLRAVRNILEHSMMTMRRS</sequence>
<accession>F4RQ90</accession>
<dbReference type="GeneID" id="18934744"/>
<keyword evidence="2" id="KW-0732">Signal</keyword>
<organism evidence="4">
    <name type="scientific">Melampsora larici-populina (strain 98AG31 / pathotype 3-4-7)</name>
    <name type="common">Poplar leaf rust fungus</name>
    <dbReference type="NCBI Taxonomy" id="747676"/>
    <lineage>
        <taxon>Eukaryota</taxon>
        <taxon>Fungi</taxon>
        <taxon>Dikarya</taxon>
        <taxon>Basidiomycota</taxon>
        <taxon>Pucciniomycotina</taxon>
        <taxon>Pucciniomycetes</taxon>
        <taxon>Pucciniales</taxon>
        <taxon>Melampsoraceae</taxon>
        <taxon>Melampsora</taxon>
    </lineage>
</organism>
<dbReference type="Proteomes" id="UP000001072">
    <property type="component" value="Unassembled WGS sequence"/>
</dbReference>
<dbReference type="OrthoDB" id="10420208at2759"/>
<keyword evidence="4" id="KW-1185">Reference proteome</keyword>
<name>F4RQ90_MELLP</name>
<dbReference type="InParanoid" id="F4RQ90"/>
<feature type="region of interest" description="Disordered" evidence="1">
    <location>
        <begin position="35"/>
        <end position="77"/>
    </location>
</feature>
<evidence type="ECO:0000256" key="2">
    <source>
        <dbReference type="SAM" id="SignalP"/>
    </source>
</evidence>
<evidence type="ECO:0008006" key="5">
    <source>
        <dbReference type="Google" id="ProtNLM"/>
    </source>
</evidence>
<protein>
    <recommendedName>
        <fullName evidence="5">Secreted protein</fullName>
    </recommendedName>
</protein>
<feature type="compositionally biased region" description="Low complexity" evidence="1">
    <location>
        <begin position="51"/>
        <end position="64"/>
    </location>
</feature>
<dbReference type="RefSeq" id="XP_007411285.1">
    <property type="nucleotide sequence ID" value="XM_007411223.1"/>
</dbReference>
<dbReference type="VEuPathDB" id="FungiDB:MELLADRAFT_88049"/>
<dbReference type="HOGENOM" id="CLU_535362_0_0_1"/>
<dbReference type="KEGG" id="mlr:MELLADRAFT_88049"/>
<evidence type="ECO:0000256" key="1">
    <source>
        <dbReference type="SAM" id="MobiDB-lite"/>
    </source>
</evidence>
<dbReference type="AlphaFoldDB" id="F4RQ90"/>
<proteinExistence type="predicted"/>
<gene>
    <name evidence="3" type="ORF">MELLADRAFT_88049</name>
</gene>
<evidence type="ECO:0000313" key="4">
    <source>
        <dbReference type="Proteomes" id="UP000001072"/>
    </source>
</evidence>
<dbReference type="EMBL" id="GL883113">
    <property type="protein sequence ID" value="EGG05363.1"/>
    <property type="molecule type" value="Genomic_DNA"/>
</dbReference>